<dbReference type="PANTHER" id="PTHR12526:SF630">
    <property type="entry name" value="GLYCOSYLTRANSFERASE"/>
    <property type="match status" value="1"/>
</dbReference>
<gene>
    <name evidence="2" type="ORF">WA1_16030</name>
</gene>
<sequence>MPELSQNSTLWIDRNQIGSDRKIMLFNLATDGHHPGYIQHLINFWGERGGPGCLDVVVSPKFMQRHTDIVNLASKYGQDRVNFVPISVAEETAFFPQSSYLNRKIYFFQEWKLCRKYAKALNATHCLLMYFDTLQIPIAFGGKSPCSFSAIYFRPTFHYDDFEHYKPTWKDRLQQSYEKFLLSLVLRHRQLKTLLCLDPFVLKHLNQFNTAANMVYLPDPVEIYNNTSTMPPEKLRHSLGVEADRKVLLLFGGLNQRKGLHQLLEAVSLLPSNVCQKLCLLLVGPIDSGIESQVRAKIAHLSQSLPVQIITCNQFVVDRDIQTYFQLADVILAPYQRHVGMSAILVRAAAAQKPVLSSDYGLMGEITRRHQLGLTVDSTVPNEIARGLTEFLLETPEKFCDRNKMKLLAEQNTVEQFASTIFSYM</sequence>
<name>A0A139XA49_9CYAN</name>
<dbReference type="PANTHER" id="PTHR12526">
    <property type="entry name" value="GLYCOSYLTRANSFERASE"/>
    <property type="match status" value="1"/>
</dbReference>
<evidence type="ECO:0000313" key="3">
    <source>
        <dbReference type="Proteomes" id="UP000076925"/>
    </source>
</evidence>
<dbReference type="CDD" id="cd03801">
    <property type="entry name" value="GT4_PimA-like"/>
    <property type="match status" value="1"/>
</dbReference>
<protein>
    <submittedName>
        <fullName evidence="2">Glycosyl transferase family 1</fullName>
    </submittedName>
</protein>
<keyword evidence="3" id="KW-1185">Reference proteome</keyword>
<dbReference type="InterPro" id="IPR001296">
    <property type="entry name" value="Glyco_trans_1"/>
</dbReference>
<evidence type="ECO:0000259" key="1">
    <source>
        <dbReference type="Pfam" id="PF00534"/>
    </source>
</evidence>
<dbReference type="Pfam" id="PF00534">
    <property type="entry name" value="Glycos_transf_1"/>
    <property type="match status" value="1"/>
</dbReference>
<feature type="domain" description="Glycosyl transferase family 1" evidence="1">
    <location>
        <begin position="234"/>
        <end position="395"/>
    </location>
</feature>
<organism evidence="2 3">
    <name type="scientific">Scytonema hofmannii PCC 7110</name>
    <dbReference type="NCBI Taxonomy" id="128403"/>
    <lineage>
        <taxon>Bacteria</taxon>
        <taxon>Bacillati</taxon>
        <taxon>Cyanobacteriota</taxon>
        <taxon>Cyanophyceae</taxon>
        <taxon>Nostocales</taxon>
        <taxon>Scytonemataceae</taxon>
        <taxon>Scytonema</taxon>
    </lineage>
</organism>
<proteinExistence type="predicted"/>
<comment type="caution">
    <text evidence="2">The sequence shown here is derived from an EMBL/GenBank/DDBJ whole genome shotgun (WGS) entry which is preliminary data.</text>
</comment>
<dbReference type="SUPFAM" id="SSF53756">
    <property type="entry name" value="UDP-Glycosyltransferase/glycogen phosphorylase"/>
    <property type="match status" value="1"/>
</dbReference>
<dbReference type="GO" id="GO:0016757">
    <property type="term" value="F:glycosyltransferase activity"/>
    <property type="evidence" value="ECO:0007669"/>
    <property type="project" value="InterPro"/>
</dbReference>
<dbReference type="EMBL" id="ANNX02000020">
    <property type="protein sequence ID" value="KYC41559.1"/>
    <property type="molecule type" value="Genomic_DNA"/>
</dbReference>
<dbReference type="RefSeq" id="WP_017746444.1">
    <property type="nucleotide sequence ID" value="NZ_KQ976354.1"/>
</dbReference>
<dbReference type="STRING" id="128403.WA1_16030"/>
<dbReference type="AlphaFoldDB" id="A0A139XA49"/>
<keyword evidence="2" id="KW-0808">Transferase</keyword>
<reference evidence="2 3" key="1">
    <citation type="journal article" date="2013" name="Genome Biol. Evol.">
        <title>Genomes of Stigonematalean cyanobacteria (subsection V) and the evolution of oxygenic photosynthesis from prokaryotes to plastids.</title>
        <authorList>
            <person name="Dagan T."/>
            <person name="Roettger M."/>
            <person name="Stucken K."/>
            <person name="Landan G."/>
            <person name="Koch R."/>
            <person name="Major P."/>
            <person name="Gould S.B."/>
            <person name="Goremykin V.V."/>
            <person name="Rippka R."/>
            <person name="Tandeau de Marsac N."/>
            <person name="Gugger M."/>
            <person name="Lockhart P.J."/>
            <person name="Allen J.F."/>
            <person name="Brune I."/>
            <person name="Maus I."/>
            <person name="Puhler A."/>
            <person name="Martin W.F."/>
        </authorList>
    </citation>
    <scope>NUCLEOTIDE SEQUENCE [LARGE SCALE GENOMIC DNA]</scope>
    <source>
        <strain evidence="2 3">PCC 7110</strain>
    </source>
</reference>
<evidence type="ECO:0000313" key="2">
    <source>
        <dbReference type="EMBL" id="KYC41559.1"/>
    </source>
</evidence>
<dbReference type="Proteomes" id="UP000076925">
    <property type="component" value="Unassembled WGS sequence"/>
</dbReference>
<accession>A0A139XA49</accession>
<dbReference type="Gene3D" id="3.40.50.2000">
    <property type="entry name" value="Glycogen Phosphorylase B"/>
    <property type="match status" value="1"/>
</dbReference>